<dbReference type="Gene3D" id="2.30.110.10">
    <property type="entry name" value="Electron Transport, Fmn-binding Protein, Chain A"/>
    <property type="match status" value="1"/>
</dbReference>
<keyword evidence="2" id="KW-1185">Reference proteome</keyword>
<gene>
    <name evidence="1" type="ORF">ATE48_16865</name>
</gene>
<evidence type="ECO:0008006" key="3">
    <source>
        <dbReference type="Google" id="ProtNLM"/>
    </source>
</evidence>
<reference evidence="1 2" key="1">
    <citation type="submission" date="2015-11" db="EMBL/GenBank/DDBJ databases">
        <title>Whole-Genome Sequence of Candidatus Oderbacter manganicum from the National Park Lower Oder Valley, Germany.</title>
        <authorList>
            <person name="Braun B."/>
            <person name="Liere K."/>
            <person name="Szewzyk U."/>
        </authorList>
    </citation>
    <scope>NUCLEOTIDE SEQUENCE [LARGE SCALE GENOMIC DNA]</scope>
    <source>
        <strain evidence="1 2">OTSz_A_272</strain>
    </source>
</reference>
<dbReference type="PANTHER" id="PTHR35802">
    <property type="entry name" value="PROTEASE SYNTHASE AND SPORULATION PROTEIN PAI 2"/>
    <property type="match status" value="1"/>
</dbReference>
<dbReference type="InterPro" id="IPR012349">
    <property type="entry name" value="Split_barrel_FMN-bd"/>
</dbReference>
<proteinExistence type="predicted"/>
<dbReference type="RefSeq" id="WP_066773617.1">
    <property type="nucleotide sequence ID" value="NZ_CP013244.1"/>
</dbReference>
<sequence length="215" mass="23128">MYVPEHFATDDADALIGRLTRRWAGVLVTVDSDAGPVATHLPILWDAESGIAMGHIARANPQWKRGPGKGLIVLGGVEAYVTPSWYPSKAENGKTVPTWNYEAVHITGQVEWFEDAARIERVVAKLSQLHESGRAEPWAIGDAPRAYIDALLRGIVGVALKAERVEAKRKLSQNKSAADFAGVEQGLAGSPEPMAQEVAALMRATRAVADDPDGN</sequence>
<dbReference type="SUPFAM" id="SSF50475">
    <property type="entry name" value="FMN-binding split barrel"/>
    <property type="match status" value="1"/>
</dbReference>
<dbReference type="Pfam" id="PF04299">
    <property type="entry name" value="FMN_bind_2"/>
    <property type="match status" value="1"/>
</dbReference>
<name>A0A1B1ALR4_9PROT</name>
<dbReference type="Proteomes" id="UP000092498">
    <property type="component" value="Chromosome"/>
</dbReference>
<dbReference type="AlphaFoldDB" id="A0A1B1ALR4"/>
<dbReference type="KEGG" id="cbot:ATE48_16865"/>
<dbReference type="EMBL" id="CP013244">
    <property type="protein sequence ID" value="ANP47460.1"/>
    <property type="molecule type" value="Genomic_DNA"/>
</dbReference>
<evidence type="ECO:0000313" key="2">
    <source>
        <dbReference type="Proteomes" id="UP000092498"/>
    </source>
</evidence>
<dbReference type="STRING" id="1759059.ATE48_16865"/>
<organism evidence="1 2">
    <name type="scientific">Candidatus Viadribacter manganicus</name>
    <dbReference type="NCBI Taxonomy" id="1759059"/>
    <lineage>
        <taxon>Bacteria</taxon>
        <taxon>Pseudomonadati</taxon>
        <taxon>Pseudomonadota</taxon>
        <taxon>Alphaproteobacteria</taxon>
        <taxon>Hyphomonadales</taxon>
        <taxon>Hyphomonadaceae</taxon>
        <taxon>Candidatus Viadribacter</taxon>
    </lineage>
</organism>
<dbReference type="OrthoDB" id="9794948at2"/>
<dbReference type="InParanoid" id="A0A1B1ALR4"/>
<dbReference type="InterPro" id="IPR007396">
    <property type="entry name" value="TR_PAI2-type"/>
</dbReference>
<accession>A0A1B1ALR4</accession>
<dbReference type="PANTHER" id="PTHR35802:SF1">
    <property type="entry name" value="PROTEASE SYNTHASE AND SPORULATION PROTEIN PAI 2"/>
    <property type="match status" value="1"/>
</dbReference>
<evidence type="ECO:0000313" key="1">
    <source>
        <dbReference type="EMBL" id="ANP47460.1"/>
    </source>
</evidence>
<protein>
    <recommendedName>
        <fullName evidence="3">Transcriptional regulator</fullName>
    </recommendedName>
</protein>
<dbReference type="PIRSF" id="PIRSF010372">
    <property type="entry name" value="PaiB"/>
    <property type="match status" value="1"/>
</dbReference>